<dbReference type="Proteomes" id="UP000359050">
    <property type="component" value="Genome"/>
</dbReference>
<proteinExistence type="predicted"/>
<organism evidence="1 2">
    <name type="scientific">Streptomyces phage Limpid</name>
    <dbReference type="NCBI Taxonomy" id="2653770"/>
    <lineage>
        <taxon>Viruses</taxon>
        <taxon>Duplodnaviria</taxon>
        <taxon>Heunggongvirae</taxon>
        <taxon>Uroviricota</taxon>
        <taxon>Caudoviricetes</taxon>
        <taxon>Stanwilliamsviridae</taxon>
        <taxon>Loccivirinae</taxon>
        <taxon>Annadreamyvirus</taxon>
        <taxon>Annadreamyvirus annadreamy</taxon>
    </lineage>
</organism>
<reference evidence="1 2" key="1">
    <citation type="submission" date="2019-08" db="EMBL/GenBank/DDBJ databases">
        <authorList>
            <person name="Anderson K.N."/>
            <person name="Nick C.D."/>
            <person name="Roberts T.L."/>
            <person name="Webster M."/>
            <person name="Summerhill K.A."/>
            <person name="Layton S.R."/>
            <person name="Smith B.R."/>
            <person name="Hughes L.E."/>
            <person name="Garlena R.A."/>
            <person name="Russell D.A."/>
            <person name="Pope W.H."/>
            <person name="Jacobs-Sera D."/>
            <person name="Hatfull G.F."/>
        </authorList>
    </citation>
    <scope>NUCLEOTIDE SEQUENCE [LARGE SCALE GENOMIC DNA]</scope>
</reference>
<evidence type="ECO:0000313" key="1">
    <source>
        <dbReference type="EMBL" id="QGH79444.1"/>
    </source>
</evidence>
<protein>
    <submittedName>
        <fullName evidence="1">Uncharacterized protein</fullName>
    </submittedName>
</protein>
<sequence length="123" mass="14774">MATAKERGHKDWGFGGVVKRDFKADKSDGEYGTSRDYGKRWYSNTKRHSPKRKKDTNRWCKGKEGREHIWALYKKYDFGNWWEYRCDTCRKELWGKPKYGFVKKISYRSNDEFDVIPVSELKS</sequence>
<gene>
    <name evidence="1" type="primary">131</name>
    <name evidence="1" type="ORF">SEA_LIMPID_131</name>
</gene>
<name>A0A5Q2WLU1_9CAUD</name>
<dbReference type="EMBL" id="MN369754">
    <property type="protein sequence ID" value="QGH79444.1"/>
    <property type="molecule type" value="Genomic_DNA"/>
</dbReference>
<evidence type="ECO:0000313" key="2">
    <source>
        <dbReference type="Proteomes" id="UP000359050"/>
    </source>
</evidence>
<accession>A0A5Q2WLU1</accession>